<evidence type="ECO:0000256" key="1">
    <source>
        <dbReference type="ARBA" id="ARBA00005790"/>
    </source>
</evidence>
<evidence type="ECO:0000256" key="5">
    <source>
        <dbReference type="ARBA" id="ARBA00022741"/>
    </source>
</evidence>
<proteinExistence type="inferred from homology"/>
<keyword evidence="6 9" id="KW-0418">Kinase</keyword>
<evidence type="ECO:0000256" key="7">
    <source>
        <dbReference type="ARBA" id="ARBA00022840"/>
    </source>
</evidence>
<evidence type="ECO:0000256" key="3">
    <source>
        <dbReference type="ARBA" id="ARBA00016296"/>
    </source>
</evidence>
<evidence type="ECO:0000256" key="6">
    <source>
        <dbReference type="ARBA" id="ARBA00022777"/>
    </source>
</evidence>
<dbReference type="Proteomes" id="UP000190777">
    <property type="component" value="Unassembled WGS sequence"/>
</dbReference>
<dbReference type="EMBL" id="MXAP01000080">
    <property type="protein sequence ID" value="OPH37354.1"/>
    <property type="molecule type" value="Genomic_DNA"/>
</dbReference>
<dbReference type="Gene3D" id="3.40.50.300">
    <property type="entry name" value="P-loop containing nucleotide triphosphate hydrolases"/>
    <property type="match status" value="1"/>
</dbReference>
<comment type="subcellular location">
    <subcellularLocation>
        <location evidence="9">Cytoplasm</location>
    </subcellularLocation>
</comment>
<keyword evidence="12" id="KW-1185">Reference proteome</keyword>
<dbReference type="InterPro" id="IPR008145">
    <property type="entry name" value="GK/Ca_channel_bsu"/>
</dbReference>
<name>A0ABX3NGQ2_9GAMM</name>
<evidence type="ECO:0000313" key="12">
    <source>
        <dbReference type="Proteomes" id="UP000190777"/>
    </source>
</evidence>
<comment type="similarity">
    <text evidence="1 9">Belongs to the guanylate kinase family.</text>
</comment>
<dbReference type="PROSITE" id="PS00856">
    <property type="entry name" value="GUANYLATE_KINASE_1"/>
    <property type="match status" value="1"/>
</dbReference>
<dbReference type="SMART" id="SM00072">
    <property type="entry name" value="GuKc"/>
    <property type="match status" value="1"/>
</dbReference>
<keyword evidence="5 9" id="KW-0547">Nucleotide-binding</keyword>
<dbReference type="GO" id="GO:0016301">
    <property type="term" value="F:kinase activity"/>
    <property type="evidence" value="ECO:0007669"/>
    <property type="project" value="UniProtKB-KW"/>
</dbReference>
<comment type="caution">
    <text evidence="11">The sequence shown here is derived from an EMBL/GenBank/DDBJ whole genome shotgun (WGS) entry which is preliminary data.</text>
</comment>
<feature type="domain" description="Guanylate kinase-like" evidence="10">
    <location>
        <begin position="26"/>
        <end position="204"/>
    </location>
</feature>
<evidence type="ECO:0000256" key="2">
    <source>
        <dbReference type="ARBA" id="ARBA00012961"/>
    </source>
</evidence>
<dbReference type="PANTHER" id="PTHR23117">
    <property type="entry name" value="GUANYLATE KINASE-RELATED"/>
    <property type="match status" value="1"/>
</dbReference>
<dbReference type="PROSITE" id="PS50052">
    <property type="entry name" value="GUANYLATE_KINASE_2"/>
    <property type="match status" value="1"/>
</dbReference>
<dbReference type="Pfam" id="PF00625">
    <property type="entry name" value="Guanylate_kin"/>
    <property type="match status" value="1"/>
</dbReference>
<dbReference type="CDD" id="cd00071">
    <property type="entry name" value="GMPK"/>
    <property type="match status" value="1"/>
</dbReference>
<dbReference type="Gene3D" id="3.30.63.10">
    <property type="entry name" value="Guanylate Kinase phosphate binding domain"/>
    <property type="match status" value="1"/>
</dbReference>
<organism evidence="11 12">
    <name type="scientific">Moraxella equi</name>
    <dbReference type="NCBI Taxonomy" id="60442"/>
    <lineage>
        <taxon>Bacteria</taxon>
        <taxon>Pseudomonadati</taxon>
        <taxon>Pseudomonadota</taxon>
        <taxon>Gammaproteobacteria</taxon>
        <taxon>Moraxellales</taxon>
        <taxon>Moraxellaceae</taxon>
        <taxon>Moraxella</taxon>
    </lineage>
</organism>
<dbReference type="PANTHER" id="PTHR23117:SF13">
    <property type="entry name" value="GUANYLATE KINASE"/>
    <property type="match status" value="1"/>
</dbReference>
<reference evidence="11 12" key="1">
    <citation type="submission" date="2017-03" db="EMBL/GenBank/DDBJ databases">
        <title>Draft genome sequence of Moraxella equi CCUG 4950T type strain.</title>
        <authorList>
            <person name="Salva-Serra F."/>
            <person name="Engstrom-Jakobsson H."/>
            <person name="Thorell K."/>
            <person name="Jaen-Luchoro D."/>
            <person name="Gonzales-Siles L."/>
            <person name="Karlsson R."/>
            <person name="Yazdan S."/>
            <person name="Boulund F."/>
            <person name="Johnning A."/>
            <person name="Engstrand L."/>
            <person name="Kristiansson E."/>
            <person name="Moore E."/>
        </authorList>
    </citation>
    <scope>NUCLEOTIDE SEQUENCE [LARGE SCALE GENOMIC DNA]</scope>
    <source>
        <strain evidence="11 12">CCUG 4950</strain>
    </source>
</reference>
<dbReference type="InterPro" id="IPR027417">
    <property type="entry name" value="P-loop_NTPase"/>
</dbReference>
<evidence type="ECO:0000259" key="10">
    <source>
        <dbReference type="PROSITE" id="PS50052"/>
    </source>
</evidence>
<evidence type="ECO:0000313" key="11">
    <source>
        <dbReference type="EMBL" id="OPH37354.1"/>
    </source>
</evidence>
<gene>
    <name evidence="9" type="primary">gmk</name>
    <name evidence="11" type="ORF">B5J93_08295</name>
</gene>
<evidence type="ECO:0000256" key="4">
    <source>
        <dbReference type="ARBA" id="ARBA00022679"/>
    </source>
</evidence>
<evidence type="ECO:0000256" key="9">
    <source>
        <dbReference type="HAMAP-Rule" id="MF_00328"/>
    </source>
</evidence>
<dbReference type="InterPro" id="IPR020590">
    <property type="entry name" value="Guanylate_kinase_CS"/>
</dbReference>
<dbReference type="HAMAP" id="MF_00328">
    <property type="entry name" value="Guanylate_kinase"/>
    <property type="match status" value="1"/>
</dbReference>
<dbReference type="InterPro" id="IPR008144">
    <property type="entry name" value="Guanylate_kin-like_dom"/>
</dbReference>
<feature type="binding site" evidence="9">
    <location>
        <begin position="33"/>
        <end position="40"/>
    </location>
    <ligand>
        <name>ATP</name>
        <dbReference type="ChEBI" id="CHEBI:30616"/>
    </ligand>
</feature>
<comment type="catalytic activity">
    <reaction evidence="9">
        <text>GMP + ATP = GDP + ADP</text>
        <dbReference type="Rhea" id="RHEA:20780"/>
        <dbReference type="ChEBI" id="CHEBI:30616"/>
        <dbReference type="ChEBI" id="CHEBI:58115"/>
        <dbReference type="ChEBI" id="CHEBI:58189"/>
        <dbReference type="ChEBI" id="CHEBI:456216"/>
        <dbReference type="EC" id="2.7.4.8"/>
    </reaction>
</comment>
<dbReference type="EC" id="2.7.4.8" evidence="2 9"/>
<keyword evidence="4 9" id="KW-0808">Transferase</keyword>
<sequence length="227" mass="25354">MTICAIICQSSSFGEIIMTNTNPTQGTLFIITAASGTGKTSLVKELLATTKNLVVSVSHTTREPRRGEIDGEHYYFTDRDEFIRLVGESEFLEHAEVFGNYYGTSKTAVNDLLGAGMDVILEIDWQGALQVKKLIPQAVMIFILPPSREALRSRLMNRNQDATKVIETRLAGAVREMQEYVNFDYVVINDDFDVALSEIKSIITAYRLAIDKQTARHEKLISQLLAS</sequence>
<dbReference type="InterPro" id="IPR017665">
    <property type="entry name" value="Guanylate_kinase"/>
</dbReference>
<keyword evidence="9" id="KW-0963">Cytoplasm</keyword>
<keyword evidence="7 9" id="KW-0067">ATP-binding</keyword>
<evidence type="ECO:0000256" key="8">
    <source>
        <dbReference type="ARBA" id="ARBA00030128"/>
    </source>
</evidence>
<comment type="function">
    <text evidence="9">Essential for recycling GMP and indirectly, cGMP.</text>
</comment>
<protein>
    <recommendedName>
        <fullName evidence="3 9">Guanylate kinase</fullName>
        <ecNumber evidence="2 9">2.7.4.8</ecNumber>
    </recommendedName>
    <alternativeName>
        <fullName evidence="8 9">GMP kinase</fullName>
    </alternativeName>
</protein>
<dbReference type="NCBIfam" id="TIGR03263">
    <property type="entry name" value="guanyl_kin"/>
    <property type="match status" value="1"/>
</dbReference>
<accession>A0ABX3NGQ2</accession>
<dbReference type="SUPFAM" id="SSF52540">
    <property type="entry name" value="P-loop containing nucleoside triphosphate hydrolases"/>
    <property type="match status" value="1"/>
</dbReference>